<evidence type="ECO:0000256" key="1">
    <source>
        <dbReference type="SAM" id="SignalP"/>
    </source>
</evidence>
<sequence>MRLLISTLLLATTAHTAQAAPLKVATWNLGWHLDRELAVQWRAACSAPFKLEGGRWKPAAAAGADTQPGWKLPWGRNAPIDWDIGALPPCDTYQHNRQAVAVTSEQDEQRRERLRTVLAEKLDADVIAFQEVSGAAAVRELVGEAYEVCSYEGHKVQRLAFAWKRKLGTGRCEVDWSLALPQRTMADQVRPGLALSLQTGGKTLRFLTVHLKSSCVSALDANNPLFPAAASEARGQLDGPNPHCQSLQEQVAPLEAWLERQSQGTDGLVLLGDFNRNLGHEASEAAELPARSAGGSAAAPHGPDVKVRNLWRELNDGQPQALRLLSAECTGQPACALAKTRLLDRQEYGQLRATLGCRNPVGLDHIVVAGALKGDGAHKLALGAAGETRPNAQGQVELGLSDHCPLVAELEP</sequence>
<feature type="chain" id="PRO_5036767153" evidence="1">
    <location>
        <begin position="20"/>
        <end position="412"/>
    </location>
</feature>
<reference evidence="3" key="1">
    <citation type="submission" date="2020-12" db="EMBL/GenBank/DDBJ databases">
        <title>The genome sequence of Inhella sp. 1Y17.</title>
        <authorList>
            <person name="Liu Y."/>
        </authorList>
    </citation>
    <scope>NUCLEOTIDE SEQUENCE</scope>
    <source>
        <strain evidence="3">1Y17</strain>
    </source>
</reference>
<dbReference type="Pfam" id="PF03372">
    <property type="entry name" value="Exo_endo_phos"/>
    <property type="match status" value="1"/>
</dbReference>
<gene>
    <name evidence="3" type="ORF">I7X39_02150</name>
</gene>
<dbReference type="RefSeq" id="WP_198109298.1">
    <property type="nucleotide sequence ID" value="NZ_JAEDAK010000001.1"/>
</dbReference>
<evidence type="ECO:0000259" key="2">
    <source>
        <dbReference type="Pfam" id="PF03372"/>
    </source>
</evidence>
<evidence type="ECO:0000313" key="4">
    <source>
        <dbReference type="Proteomes" id="UP000613266"/>
    </source>
</evidence>
<dbReference type="Proteomes" id="UP000613266">
    <property type="component" value="Unassembled WGS sequence"/>
</dbReference>
<dbReference type="Gene3D" id="3.60.10.10">
    <property type="entry name" value="Endonuclease/exonuclease/phosphatase"/>
    <property type="match status" value="1"/>
</dbReference>
<keyword evidence="3" id="KW-0255">Endonuclease</keyword>
<dbReference type="AlphaFoldDB" id="A0A931J2F6"/>
<feature type="signal peptide" evidence="1">
    <location>
        <begin position="1"/>
        <end position="19"/>
    </location>
</feature>
<name>A0A931J2F6_9BURK</name>
<dbReference type="GO" id="GO:0004519">
    <property type="term" value="F:endonuclease activity"/>
    <property type="evidence" value="ECO:0007669"/>
    <property type="project" value="UniProtKB-KW"/>
</dbReference>
<feature type="domain" description="Endonuclease/exonuclease/phosphatase" evidence="2">
    <location>
        <begin position="104"/>
        <end position="303"/>
    </location>
</feature>
<proteinExistence type="predicted"/>
<dbReference type="InterPro" id="IPR036691">
    <property type="entry name" value="Endo/exonu/phosph_ase_sf"/>
</dbReference>
<protein>
    <submittedName>
        <fullName evidence="3">Endonuclease/exonuclease/phosphatase family protein</fullName>
    </submittedName>
</protein>
<keyword evidence="4" id="KW-1185">Reference proteome</keyword>
<evidence type="ECO:0000313" key="3">
    <source>
        <dbReference type="EMBL" id="MBH9575697.1"/>
    </source>
</evidence>
<keyword evidence="1" id="KW-0732">Signal</keyword>
<organism evidence="3 4">
    <name type="scientific">Inhella proteolytica</name>
    <dbReference type="NCBI Taxonomy" id="2795029"/>
    <lineage>
        <taxon>Bacteria</taxon>
        <taxon>Pseudomonadati</taxon>
        <taxon>Pseudomonadota</taxon>
        <taxon>Betaproteobacteria</taxon>
        <taxon>Burkholderiales</taxon>
        <taxon>Sphaerotilaceae</taxon>
        <taxon>Inhella</taxon>
    </lineage>
</organism>
<dbReference type="InterPro" id="IPR005135">
    <property type="entry name" value="Endo/exonuclease/phosphatase"/>
</dbReference>
<comment type="caution">
    <text evidence="3">The sequence shown here is derived from an EMBL/GenBank/DDBJ whole genome shotgun (WGS) entry which is preliminary data.</text>
</comment>
<accession>A0A931J2F6</accession>
<dbReference type="EMBL" id="JAEDAK010000001">
    <property type="protein sequence ID" value="MBH9575697.1"/>
    <property type="molecule type" value="Genomic_DNA"/>
</dbReference>
<keyword evidence="3" id="KW-0540">Nuclease</keyword>
<dbReference type="SUPFAM" id="SSF56219">
    <property type="entry name" value="DNase I-like"/>
    <property type="match status" value="1"/>
</dbReference>
<keyword evidence="3" id="KW-0378">Hydrolase</keyword>